<dbReference type="Pfam" id="PF02381">
    <property type="entry name" value="MraZ"/>
    <property type="match status" value="2"/>
</dbReference>
<evidence type="ECO:0000313" key="9">
    <source>
        <dbReference type="EMBL" id="MET7014422.1"/>
    </source>
</evidence>
<keyword evidence="2 7" id="KW-0963">Cytoplasm</keyword>
<evidence type="ECO:0000256" key="3">
    <source>
        <dbReference type="ARBA" id="ARBA00022737"/>
    </source>
</evidence>
<dbReference type="RefSeq" id="WP_354600883.1">
    <property type="nucleotide sequence ID" value="NZ_JBEWZI010000008.1"/>
</dbReference>
<comment type="similarity">
    <text evidence="7">Belongs to the MraZ family.</text>
</comment>
<dbReference type="InterPro" id="IPR003444">
    <property type="entry name" value="MraZ"/>
</dbReference>
<evidence type="ECO:0000313" key="10">
    <source>
        <dbReference type="Proteomes" id="UP001549691"/>
    </source>
</evidence>
<dbReference type="InterPro" id="IPR035644">
    <property type="entry name" value="MraZ_C"/>
</dbReference>
<proteinExistence type="inferred from homology"/>
<feature type="domain" description="SpoVT-AbrB" evidence="8">
    <location>
        <begin position="6"/>
        <end position="52"/>
    </location>
</feature>
<dbReference type="Gene3D" id="3.40.1550.20">
    <property type="entry name" value="Transcriptional regulator MraZ domain"/>
    <property type="match status" value="1"/>
</dbReference>
<dbReference type="Proteomes" id="UP001549691">
    <property type="component" value="Unassembled WGS sequence"/>
</dbReference>
<protein>
    <recommendedName>
        <fullName evidence="1 7">Transcriptional regulator MraZ</fullName>
    </recommendedName>
</protein>
<dbReference type="PANTHER" id="PTHR34701:SF1">
    <property type="entry name" value="TRANSCRIPTIONAL REGULATOR MRAZ"/>
    <property type="match status" value="1"/>
</dbReference>
<keyword evidence="10" id="KW-1185">Reference proteome</keyword>
<dbReference type="PANTHER" id="PTHR34701">
    <property type="entry name" value="TRANSCRIPTIONAL REGULATOR MRAZ"/>
    <property type="match status" value="1"/>
</dbReference>
<comment type="subcellular location">
    <subcellularLocation>
        <location evidence="7">Cytoplasm</location>
        <location evidence="7">Nucleoid</location>
    </subcellularLocation>
</comment>
<dbReference type="NCBIfam" id="TIGR00242">
    <property type="entry name" value="division/cell wall cluster transcriptional repressor MraZ"/>
    <property type="match status" value="1"/>
</dbReference>
<gene>
    <name evidence="7 9" type="primary">mraZ</name>
    <name evidence="9" type="ORF">ABXR19_09490</name>
</gene>
<keyword evidence="5 7" id="KW-0238">DNA-binding</keyword>
<sequence>MSFQGATALSLDAKGRLTIPARHRDALMSQCGGNLVLTAHPHGCLLVYPLPDWEPIRAQVLAAPSFDRTSAALKRLLVGNARDEEMDAAGRVLVAPELRSLAMLDKQVRLVGQGRGFELWSEEAWSAQQAEASALFASGALPAGFENLAL</sequence>
<comment type="subunit">
    <text evidence="7">Forms oligomers.</text>
</comment>
<keyword evidence="3" id="KW-0677">Repeat</keyword>
<keyword evidence="4 7" id="KW-0805">Transcription regulation</keyword>
<dbReference type="InterPro" id="IPR038619">
    <property type="entry name" value="MraZ_sf"/>
</dbReference>
<evidence type="ECO:0000256" key="6">
    <source>
        <dbReference type="ARBA" id="ARBA00023163"/>
    </source>
</evidence>
<evidence type="ECO:0000256" key="2">
    <source>
        <dbReference type="ARBA" id="ARBA00022490"/>
    </source>
</evidence>
<dbReference type="InterPro" id="IPR035642">
    <property type="entry name" value="MraZ_N"/>
</dbReference>
<accession>A0ABV2TKI4</accession>
<comment type="caution">
    <text evidence="9">The sequence shown here is derived from an EMBL/GenBank/DDBJ whole genome shotgun (WGS) entry which is preliminary data.</text>
</comment>
<evidence type="ECO:0000256" key="5">
    <source>
        <dbReference type="ARBA" id="ARBA00023125"/>
    </source>
</evidence>
<dbReference type="EMBL" id="JBEWZI010000008">
    <property type="protein sequence ID" value="MET7014422.1"/>
    <property type="molecule type" value="Genomic_DNA"/>
</dbReference>
<evidence type="ECO:0000256" key="4">
    <source>
        <dbReference type="ARBA" id="ARBA00023015"/>
    </source>
</evidence>
<dbReference type="PROSITE" id="PS51740">
    <property type="entry name" value="SPOVT_ABRB"/>
    <property type="match status" value="1"/>
</dbReference>
<dbReference type="CDD" id="cd16320">
    <property type="entry name" value="MraZ_N"/>
    <property type="match status" value="1"/>
</dbReference>
<dbReference type="SUPFAM" id="SSF89447">
    <property type="entry name" value="AbrB/MazE/MraZ-like"/>
    <property type="match status" value="1"/>
</dbReference>
<dbReference type="CDD" id="cd16321">
    <property type="entry name" value="MraZ_C"/>
    <property type="match status" value="1"/>
</dbReference>
<evidence type="ECO:0000256" key="7">
    <source>
        <dbReference type="HAMAP-Rule" id="MF_01008"/>
    </source>
</evidence>
<organism evidence="9 10">
    <name type="scientific">Uliginosibacterium flavum</name>
    <dbReference type="NCBI Taxonomy" id="1396831"/>
    <lineage>
        <taxon>Bacteria</taxon>
        <taxon>Pseudomonadati</taxon>
        <taxon>Pseudomonadota</taxon>
        <taxon>Betaproteobacteria</taxon>
        <taxon>Rhodocyclales</taxon>
        <taxon>Zoogloeaceae</taxon>
        <taxon>Uliginosibacterium</taxon>
    </lineage>
</organism>
<dbReference type="InterPro" id="IPR020603">
    <property type="entry name" value="MraZ_dom"/>
</dbReference>
<evidence type="ECO:0000259" key="8">
    <source>
        <dbReference type="PROSITE" id="PS51740"/>
    </source>
</evidence>
<dbReference type="InterPro" id="IPR037914">
    <property type="entry name" value="SpoVT-AbrB_sf"/>
</dbReference>
<dbReference type="HAMAP" id="MF_01008">
    <property type="entry name" value="MraZ"/>
    <property type="match status" value="1"/>
</dbReference>
<dbReference type="InterPro" id="IPR007159">
    <property type="entry name" value="SpoVT-AbrB_dom"/>
</dbReference>
<reference evidence="9 10" key="1">
    <citation type="submission" date="2024-07" db="EMBL/GenBank/DDBJ databases">
        <title>Uliginosibacterium flavum JJ3220;KACC:17644.</title>
        <authorList>
            <person name="Kim M.K."/>
        </authorList>
    </citation>
    <scope>NUCLEOTIDE SEQUENCE [LARGE SCALE GENOMIC DNA]</scope>
    <source>
        <strain evidence="9 10">KACC:17644</strain>
    </source>
</reference>
<evidence type="ECO:0000256" key="1">
    <source>
        <dbReference type="ARBA" id="ARBA00013860"/>
    </source>
</evidence>
<name>A0ABV2TKI4_9RHOO</name>
<keyword evidence="6 7" id="KW-0804">Transcription</keyword>